<dbReference type="PANTHER" id="PTHR15840:SF10">
    <property type="entry name" value="EKC_KEOPS COMPLEX SUBUNIT TPRKB"/>
    <property type="match status" value="1"/>
</dbReference>
<dbReference type="AlphaFoldDB" id="A0A8S1HF45"/>
<evidence type="ECO:0000256" key="6">
    <source>
        <dbReference type="SAM" id="Coils"/>
    </source>
</evidence>
<dbReference type="SUPFAM" id="SSF57959">
    <property type="entry name" value="Leucine zipper domain"/>
    <property type="match status" value="1"/>
</dbReference>
<dbReference type="Gene3D" id="1.20.5.170">
    <property type="match status" value="1"/>
</dbReference>
<comment type="caution">
    <text evidence="9">The sequence shown here is derived from an EMBL/GenBank/DDBJ whole genome shotgun (WGS) entry which is preliminary data.</text>
</comment>
<keyword evidence="3" id="KW-0819">tRNA processing</keyword>
<proteinExistence type="inferred from homology"/>
<comment type="similarity">
    <text evidence="2 5">Belongs to the CGI121/TPRKB family.</text>
</comment>
<evidence type="ECO:0000256" key="7">
    <source>
        <dbReference type="SAM" id="MobiDB-lite"/>
    </source>
</evidence>
<evidence type="ECO:0000256" key="1">
    <source>
        <dbReference type="ARBA" id="ARBA00004123"/>
    </source>
</evidence>
<evidence type="ECO:0000259" key="8">
    <source>
        <dbReference type="PROSITE" id="PS50217"/>
    </source>
</evidence>
<dbReference type="EMBL" id="CAJGYM010000051">
    <property type="protein sequence ID" value="CAD6195113.1"/>
    <property type="molecule type" value="Genomic_DNA"/>
</dbReference>
<comment type="subcellular location">
    <subcellularLocation>
        <location evidence="1">Nucleus</location>
    </subcellularLocation>
</comment>
<evidence type="ECO:0000313" key="10">
    <source>
        <dbReference type="Proteomes" id="UP000835052"/>
    </source>
</evidence>
<evidence type="ECO:0000313" key="9">
    <source>
        <dbReference type="EMBL" id="CAD6195113.1"/>
    </source>
</evidence>
<dbReference type="PANTHER" id="PTHR15840">
    <property type="entry name" value="CGI-121 FAMILY MEMBER"/>
    <property type="match status" value="1"/>
</dbReference>
<dbReference type="PROSITE" id="PS50217">
    <property type="entry name" value="BZIP"/>
    <property type="match status" value="1"/>
</dbReference>
<keyword evidence="4 5" id="KW-0539">Nucleus</keyword>
<evidence type="ECO:0000256" key="5">
    <source>
        <dbReference type="RuleBase" id="RU004398"/>
    </source>
</evidence>
<feature type="domain" description="BZIP" evidence="8">
    <location>
        <begin position="442"/>
        <end position="502"/>
    </location>
</feature>
<feature type="coiled-coil region" evidence="6">
    <location>
        <begin position="474"/>
        <end position="501"/>
    </location>
</feature>
<dbReference type="InterPro" id="IPR013926">
    <property type="entry name" value="CGI121/TPRKB"/>
</dbReference>
<dbReference type="GO" id="GO:0002949">
    <property type="term" value="P:tRNA threonylcarbamoyladenosine modification"/>
    <property type="evidence" value="ECO:0007669"/>
    <property type="project" value="TreeGrafter"/>
</dbReference>
<feature type="compositionally biased region" description="Polar residues" evidence="7">
    <location>
        <begin position="212"/>
        <end position="230"/>
    </location>
</feature>
<gene>
    <name evidence="9" type="ORF">CAUJ_LOCUS11032</name>
</gene>
<evidence type="ECO:0000256" key="2">
    <source>
        <dbReference type="ARBA" id="ARBA00005546"/>
    </source>
</evidence>
<dbReference type="Pfam" id="PF08617">
    <property type="entry name" value="CGI-121"/>
    <property type="match status" value="1"/>
</dbReference>
<dbReference type="OrthoDB" id="329139at2759"/>
<accession>A0A8S1HF45</accession>
<dbReference type="GO" id="GO:0005829">
    <property type="term" value="C:cytosol"/>
    <property type="evidence" value="ECO:0007669"/>
    <property type="project" value="TreeGrafter"/>
</dbReference>
<sequence>MLYKRRNKRMSPGASRLYELQPDPYDYSQRRSVRLCLFNNVKNAEQLREALAKGDIDAALIRAELVLEPFILLAAANRAVHQAAHNRMTCRNLVAELVYSLSPSRNISDSLVTFGIAEQSKAIIAAIFDDKDGSKMKKLAKKIEGNIESLDNLPNIANFPIIKQIYQIGNPNFPEESVVDHIVSRLSPFDADDFMRRGLFGSLMGFRRSSAKSETVTHQQAASSQPQNSVRAARVAPPLRCSEPKFVVPAIVTEPSPPLPTPIRSKYDIYREIVTEAEQLERSNTATPISEFASCPTSPTTQPYVELLAATTMSSPPPPAPLTPGLNSAPPPQFGLESSSSYGFPMSPLSHQNAHPDPKLLDYMMGSQCGSGMPPPYYMPAVSFDGAPPYVLLDPNMALNGAVKQEVLDKYATQSQAISIEEIVKLVVSAMRTGEEKEENPEEVLRKKRNQNNLAAARYRQRQKEARKVAHEEVVLLKKRNGDLKATIECLEREISHLKALVLTPSAVAAVQQHTFN</sequence>
<dbReference type="GO" id="GO:0000408">
    <property type="term" value="C:EKC/KEOPS complex"/>
    <property type="evidence" value="ECO:0007669"/>
    <property type="project" value="TreeGrafter"/>
</dbReference>
<dbReference type="Gene3D" id="3.30.2380.10">
    <property type="entry name" value="CGI121/TPRKB"/>
    <property type="match status" value="1"/>
</dbReference>
<name>A0A8S1HF45_9PELO</name>
<dbReference type="PROSITE" id="PS00036">
    <property type="entry name" value="BZIP_BASIC"/>
    <property type="match status" value="1"/>
</dbReference>
<feature type="region of interest" description="Disordered" evidence="7">
    <location>
        <begin position="211"/>
        <end position="231"/>
    </location>
</feature>
<evidence type="ECO:0000256" key="3">
    <source>
        <dbReference type="ARBA" id="ARBA00022694"/>
    </source>
</evidence>
<keyword evidence="10" id="KW-1185">Reference proteome</keyword>
<dbReference type="InterPro" id="IPR036504">
    <property type="entry name" value="CGI121/TPRKB_sf"/>
</dbReference>
<dbReference type="CDD" id="cd14692">
    <property type="entry name" value="bZIP_ATF4"/>
    <property type="match status" value="1"/>
</dbReference>
<organism evidence="9 10">
    <name type="scientific">Caenorhabditis auriculariae</name>
    <dbReference type="NCBI Taxonomy" id="2777116"/>
    <lineage>
        <taxon>Eukaryota</taxon>
        <taxon>Metazoa</taxon>
        <taxon>Ecdysozoa</taxon>
        <taxon>Nematoda</taxon>
        <taxon>Chromadorea</taxon>
        <taxon>Rhabditida</taxon>
        <taxon>Rhabditina</taxon>
        <taxon>Rhabditomorpha</taxon>
        <taxon>Rhabditoidea</taxon>
        <taxon>Rhabditidae</taxon>
        <taxon>Peloderinae</taxon>
        <taxon>Caenorhabditis</taxon>
    </lineage>
</organism>
<dbReference type="InterPro" id="IPR004827">
    <property type="entry name" value="bZIP"/>
</dbReference>
<keyword evidence="6" id="KW-0175">Coiled coil</keyword>
<evidence type="ECO:0000256" key="4">
    <source>
        <dbReference type="ARBA" id="ARBA00023242"/>
    </source>
</evidence>
<dbReference type="GO" id="GO:0003700">
    <property type="term" value="F:DNA-binding transcription factor activity"/>
    <property type="evidence" value="ECO:0007669"/>
    <property type="project" value="InterPro"/>
</dbReference>
<reference evidence="9" key="1">
    <citation type="submission" date="2020-10" db="EMBL/GenBank/DDBJ databases">
        <authorList>
            <person name="Kikuchi T."/>
        </authorList>
    </citation>
    <scope>NUCLEOTIDE SEQUENCE</scope>
    <source>
        <strain evidence="9">NKZ352</strain>
    </source>
</reference>
<dbReference type="GO" id="GO:0005634">
    <property type="term" value="C:nucleus"/>
    <property type="evidence" value="ECO:0007669"/>
    <property type="project" value="UniProtKB-SubCell"/>
</dbReference>
<dbReference type="Proteomes" id="UP000835052">
    <property type="component" value="Unassembled WGS sequence"/>
</dbReference>
<dbReference type="SUPFAM" id="SSF143870">
    <property type="entry name" value="PF0523-like"/>
    <property type="match status" value="1"/>
</dbReference>
<dbReference type="SMART" id="SM00338">
    <property type="entry name" value="BRLZ"/>
    <property type="match status" value="1"/>
</dbReference>
<dbReference type="Pfam" id="PF07716">
    <property type="entry name" value="bZIP_2"/>
    <property type="match status" value="1"/>
</dbReference>
<protein>
    <recommendedName>
        <fullName evidence="8">BZIP domain-containing protein</fullName>
    </recommendedName>
</protein>
<dbReference type="InterPro" id="IPR046347">
    <property type="entry name" value="bZIP_sf"/>
</dbReference>